<dbReference type="InterPro" id="IPR023404">
    <property type="entry name" value="rSAM_horseshoe"/>
</dbReference>
<dbReference type="InterPro" id="IPR058240">
    <property type="entry name" value="rSAM_sf"/>
</dbReference>
<keyword evidence="4" id="KW-0408">Iron</keyword>
<dbReference type="PROSITE" id="PS51332">
    <property type="entry name" value="B12_BINDING"/>
    <property type="match status" value="1"/>
</dbReference>
<keyword evidence="5" id="KW-0411">Iron-sulfur</keyword>
<dbReference type="SMART" id="SM00729">
    <property type="entry name" value="Elp3"/>
    <property type="match status" value="1"/>
</dbReference>
<feature type="domain" description="B12-binding" evidence="7">
    <location>
        <begin position="156"/>
        <end position="234"/>
    </location>
</feature>
<dbReference type="SUPFAM" id="SSF102114">
    <property type="entry name" value="Radical SAM enzymes"/>
    <property type="match status" value="1"/>
</dbReference>
<dbReference type="Gene3D" id="3.80.30.20">
    <property type="entry name" value="tm_1862 like domain"/>
    <property type="match status" value="1"/>
</dbReference>
<dbReference type="SFLD" id="SFLDS00029">
    <property type="entry name" value="Radical_SAM"/>
    <property type="match status" value="1"/>
</dbReference>
<evidence type="ECO:0000313" key="8">
    <source>
        <dbReference type="EMBL" id="GGO53981.1"/>
    </source>
</evidence>
<dbReference type="PANTHER" id="PTHR43409">
    <property type="entry name" value="ANAEROBIC MAGNESIUM-PROTOPORPHYRIN IX MONOMETHYL ESTER CYCLASE-RELATED"/>
    <property type="match status" value="1"/>
</dbReference>
<keyword evidence="3" id="KW-0479">Metal-binding</keyword>
<feature type="region of interest" description="Disordered" evidence="6">
    <location>
        <begin position="235"/>
        <end position="256"/>
    </location>
</feature>
<gene>
    <name evidence="8" type="ORF">GCM10012287_41860</name>
</gene>
<comment type="caution">
    <text evidence="8">The sequence shown here is derived from an EMBL/GenBank/DDBJ whole genome shotgun (WGS) entry which is preliminary data.</text>
</comment>
<dbReference type="PANTHER" id="PTHR43409:SF7">
    <property type="entry name" value="BLL1977 PROTEIN"/>
    <property type="match status" value="1"/>
</dbReference>
<dbReference type="NCBIfam" id="TIGR03975">
    <property type="entry name" value="rSAM_ocin_1"/>
    <property type="match status" value="1"/>
</dbReference>
<keyword evidence="2" id="KW-0949">S-adenosyl-L-methionine</keyword>
<evidence type="ECO:0000256" key="1">
    <source>
        <dbReference type="ARBA" id="ARBA00001966"/>
    </source>
</evidence>
<accession>A0ABQ2MLM4</accession>
<dbReference type="Gene3D" id="3.40.50.280">
    <property type="entry name" value="Cobalamin-binding domain"/>
    <property type="match status" value="1"/>
</dbReference>
<evidence type="ECO:0000256" key="2">
    <source>
        <dbReference type="ARBA" id="ARBA00022691"/>
    </source>
</evidence>
<proteinExistence type="predicted"/>
<protein>
    <submittedName>
        <fullName evidence="8">RiPP maturation radical SAM protein 1</fullName>
    </submittedName>
</protein>
<evidence type="ECO:0000256" key="5">
    <source>
        <dbReference type="ARBA" id="ARBA00023014"/>
    </source>
</evidence>
<reference evidence="9" key="1">
    <citation type="journal article" date="2019" name="Int. J. Syst. Evol. Microbiol.">
        <title>The Global Catalogue of Microorganisms (GCM) 10K type strain sequencing project: providing services to taxonomists for standard genome sequencing and annotation.</title>
        <authorList>
            <consortium name="The Broad Institute Genomics Platform"/>
            <consortium name="The Broad Institute Genome Sequencing Center for Infectious Disease"/>
            <person name="Wu L."/>
            <person name="Ma J."/>
        </authorList>
    </citation>
    <scope>NUCLEOTIDE SEQUENCE [LARGE SCALE GENOMIC DNA]</scope>
    <source>
        <strain evidence="9">CGMCC 4.7178</strain>
    </source>
</reference>
<dbReference type="Pfam" id="PF04055">
    <property type="entry name" value="Radical_SAM"/>
    <property type="match status" value="1"/>
</dbReference>
<dbReference type="SFLD" id="SFLDF00324">
    <property type="entry name" value="bacteriocin_maturation"/>
    <property type="match status" value="1"/>
</dbReference>
<organism evidence="8 9">
    <name type="scientific">Streptomyces daqingensis</name>
    <dbReference type="NCBI Taxonomy" id="1472640"/>
    <lineage>
        <taxon>Bacteria</taxon>
        <taxon>Bacillati</taxon>
        <taxon>Actinomycetota</taxon>
        <taxon>Actinomycetes</taxon>
        <taxon>Kitasatosporales</taxon>
        <taxon>Streptomycetaceae</taxon>
        <taxon>Streptomyces</taxon>
    </lineage>
</organism>
<dbReference type="EMBL" id="BMMP01000014">
    <property type="protein sequence ID" value="GGO53981.1"/>
    <property type="molecule type" value="Genomic_DNA"/>
</dbReference>
<dbReference type="SFLD" id="SFLDG01082">
    <property type="entry name" value="B12-binding_domain_containing"/>
    <property type="match status" value="1"/>
</dbReference>
<keyword evidence="9" id="KW-1185">Reference proteome</keyword>
<dbReference type="CDD" id="cd01335">
    <property type="entry name" value="Radical_SAM"/>
    <property type="match status" value="1"/>
</dbReference>
<dbReference type="Proteomes" id="UP000631535">
    <property type="component" value="Unassembled WGS sequence"/>
</dbReference>
<dbReference type="InterPro" id="IPR006158">
    <property type="entry name" value="Cobalamin-bd"/>
</dbReference>
<evidence type="ECO:0000256" key="3">
    <source>
        <dbReference type="ARBA" id="ARBA00022723"/>
    </source>
</evidence>
<sequence length="636" mass="70232">MSPKTLPLVASPQPQQTLGAPARRLRVALVNMPWARSDTPSIQCGLLASVVREAGHDCAVHYLNVELAAVVGPATYTGIAEAGGERLHQFGEWLFSYAALGDVRPEEDYYAEFPEVENIWRDVTGGGRPEISALRREVLPQWLARCAEEIDWASYDVVGFSSTFLQNTASLAMGRILKERHPELTVVYGGANFDGEMGQEYLTALPWIDHVVTGEGDIAFPTLLHRIAAGDGAGVPGVRSRGATAPTGESPRTQDLDTLPAPDYSDYFTSLRRHGETAVLGDAEVKLLVEFSRGCWWGQKHHCTFCGLNALGMGFRPKSGARALEELESLLRAHPVAHVEAVDNILDMKHLTTLCTDLASRHWDVEIFYEVKANLTRAQLAVLKRAGINRIQPGIESLSSHILDLMRKGSTQLINVRLLKWARYHGITVDWNILSGFPGETDADYQEQAALVPLLHHLQPPACGGVIWLERFSPYFTDPSLGLSNVRPRSCYGYIYPDTLDHSKIAYYFDYDTDAVASQSAREELYGAVGGWRAVWREQEPPSLTYRRLPARVDIVDRRSGQEQRTVLDGWRAEAYEACGDTAHSAKRLHQDLLDAGADVALAEVSAFLDECCDSGVMISEDGKYLALALPDNPHL</sequence>
<dbReference type="InterPro" id="IPR023984">
    <property type="entry name" value="rSAM_ocin_1"/>
</dbReference>
<evidence type="ECO:0000256" key="6">
    <source>
        <dbReference type="SAM" id="MobiDB-lite"/>
    </source>
</evidence>
<dbReference type="InterPro" id="IPR006638">
    <property type="entry name" value="Elp3/MiaA/NifB-like_rSAM"/>
</dbReference>
<dbReference type="InterPro" id="IPR007197">
    <property type="entry name" value="rSAM"/>
</dbReference>
<dbReference type="InterPro" id="IPR051198">
    <property type="entry name" value="BchE-like"/>
</dbReference>
<name>A0ABQ2MLM4_9ACTN</name>
<evidence type="ECO:0000313" key="9">
    <source>
        <dbReference type="Proteomes" id="UP000631535"/>
    </source>
</evidence>
<evidence type="ECO:0000256" key="4">
    <source>
        <dbReference type="ARBA" id="ARBA00023004"/>
    </source>
</evidence>
<evidence type="ECO:0000259" key="7">
    <source>
        <dbReference type="PROSITE" id="PS51332"/>
    </source>
</evidence>
<comment type="cofactor">
    <cofactor evidence="1">
        <name>[4Fe-4S] cluster</name>
        <dbReference type="ChEBI" id="CHEBI:49883"/>
    </cofactor>
</comment>